<accession>A0A2H1FHF7</accession>
<dbReference type="Pfam" id="PF13460">
    <property type="entry name" value="NAD_binding_10"/>
    <property type="match status" value="1"/>
</dbReference>
<feature type="domain" description="NAD(P)-binding" evidence="1">
    <location>
        <begin position="26"/>
        <end position="161"/>
    </location>
</feature>
<sequence length="301" mass="33438">MSLDMGSSLCRHNVCFCMNRLVVISGANGFVGRNVGMFLSKNGFQTISLVRKGKTVTFGKTITSETLSENSLVSKIRGSDALLHFIGKGMQTVNSDYTVNVGLAKNAVALCKKAKIKKIIYISGLGVDKHTTLGYFISKYKAEQEIILSGLDYTIFRASYVIGRDDPLSKNLKQQLEKGQMIIPGSGNYVFQPIFIDDVSRVITMALEEKKFSRKIIDLVGPQVVSYNTFVKKFLHGNKIRVKKIDFERAYHDALHNRGPFGIDDLGIMIGSYVGNHKKLASLAQMKFTRYDTVLKARGLS</sequence>
<dbReference type="AlphaFoldDB" id="A0A2H1FHF7"/>
<dbReference type="InterPro" id="IPR016040">
    <property type="entry name" value="NAD(P)-bd_dom"/>
</dbReference>
<name>A0A2H1FHF7_9ARCH</name>
<dbReference type="Proteomes" id="UP000230607">
    <property type="component" value="Chromosome 1"/>
</dbReference>
<dbReference type="PANTHER" id="PTHR12126:SF11">
    <property type="entry name" value="NADH DEHYDROGENASE [UBIQUINONE] 1 ALPHA SUBCOMPLEX SUBUNIT 9, MITOCHONDRIAL"/>
    <property type="match status" value="1"/>
</dbReference>
<gene>
    <name evidence="2" type="ORF">NCS_30033</name>
</gene>
<evidence type="ECO:0000313" key="2">
    <source>
        <dbReference type="EMBL" id="SMH72193.1"/>
    </source>
</evidence>
<dbReference type="SUPFAM" id="SSF51735">
    <property type="entry name" value="NAD(P)-binding Rossmann-fold domains"/>
    <property type="match status" value="1"/>
</dbReference>
<evidence type="ECO:0000259" key="1">
    <source>
        <dbReference type="Pfam" id="PF13460"/>
    </source>
</evidence>
<dbReference type="InterPro" id="IPR036291">
    <property type="entry name" value="NAD(P)-bd_dom_sf"/>
</dbReference>
<protein>
    <submittedName>
        <fullName evidence="2">NAD-binding protein</fullName>
    </submittedName>
</protein>
<reference evidence="3" key="1">
    <citation type="submission" date="2017-03" db="EMBL/GenBank/DDBJ databases">
        <authorList>
            <person name="Herbold C."/>
        </authorList>
    </citation>
    <scope>NUCLEOTIDE SEQUENCE [LARGE SCALE GENOMIC DNA]</scope>
</reference>
<dbReference type="EMBL" id="LT841358">
    <property type="protein sequence ID" value="SMH72193.1"/>
    <property type="molecule type" value="Genomic_DNA"/>
</dbReference>
<keyword evidence="3" id="KW-1185">Reference proteome</keyword>
<evidence type="ECO:0000313" key="3">
    <source>
        <dbReference type="Proteomes" id="UP000230607"/>
    </source>
</evidence>
<dbReference type="InterPro" id="IPR051207">
    <property type="entry name" value="ComplexI_NDUFA9_subunit"/>
</dbReference>
<dbReference type="GO" id="GO:0044877">
    <property type="term" value="F:protein-containing complex binding"/>
    <property type="evidence" value="ECO:0007669"/>
    <property type="project" value="TreeGrafter"/>
</dbReference>
<organism evidence="2 3">
    <name type="scientific">Candidatus Nitrosotalea okcheonensis</name>
    <dbReference type="NCBI Taxonomy" id="1903276"/>
    <lineage>
        <taxon>Archaea</taxon>
        <taxon>Nitrososphaerota</taxon>
        <taxon>Nitrososphaeria</taxon>
        <taxon>Nitrosotaleales</taxon>
        <taxon>Nitrosotaleaceae</taxon>
        <taxon>Nitrosotalea</taxon>
    </lineage>
</organism>
<proteinExistence type="predicted"/>
<dbReference type="PANTHER" id="PTHR12126">
    <property type="entry name" value="NADH-UBIQUINONE OXIDOREDUCTASE 39 KDA SUBUNIT-RELATED"/>
    <property type="match status" value="1"/>
</dbReference>
<dbReference type="Gene3D" id="3.40.50.720">
    <property type="entry name" value="NAD(P)-binding Rossmann-like Domain"/>
    <property type="match status" value="1"/>
</dbReference>